<name>A5G3B9_GEOUR</name>
<comment type="similarity">
    <text evidence="1">Belongs to the type-I restriction system S methylase family.</text>
</comment>
<evidence type="ECO:0000256" key="3">
    <source>
        <dbReference type="ARBA" id="ARBA00023125"/>
    </source>
</evidence>
<dbReference type="HOGENOM" id="CLU_021095_10_1_7"/>
<dbReference type="PANTHER" id="PTHR30408">
    <property type="entry name" value="TYPE-1 RESTRICTION ENZYME ECOKI SPECIFICITY PROTEIN"/>
    <property type="match status" value="1"/>
</dbReference>
<dbReference type="GO" id="GO:0009307">
    <property type="term" value="P:DNA restriction-modification system"/>
    <property type="evidence" value="ECO:0007669"/>
    <property type="project" value="UniProtKB-KW"/>
</dbReference>
<accession>A5G3B9</accession>
<keyword evidence="6" id="KW-1185">Reference proteome</keyword>
<evidence type="ECO:0000256" key="1">
    <source>
        <dbReference type="ARBA" id="ARBA00010923"/>
    </source>
</evidence>
<dbReference type="AlphaFoldDB" id="A5G3B9"/>
<feature type="domain" description="Type I restriction modification DNA specificity" evidence="4">
    <location>
        <begin position="5"/>
        <end position="168"/>
    </location>
</feature>
<dbReference type="Pfam" id="PF01420">
    <property type="entry name" value="Methylase_S"/>
    <property type="match status" value="2"/>
</dbReference>
<dbReference type="KEGG" id="gur:Gura_2097"/>
<feature type="domain" description="Type I restriction modification DNA specificity" evidence="4">
    <location>
        <begin position="260"/>
        <end position="358"/>
    </location>
</feature>
<dbReference type="RefSeq" id="WP_011938988.1">
    <property type="nucleotide sequence ID" value="NC_009483.1"/>
</dbReference>
<keyword evidence="3" id="KW-0238">DNA-binding</keyword>
<dbReference type="STRING" id="351605.Gura_2097"/>
<dbReference type="Gene3D" id="3.90.220.20">
    <property type="entry name" value="DNA methylase specificity domains"/>
    <property type="match status" value="2"/>
</dbReference>
<dbReference type="OrthoDB" id="5296428at2"/>
<proteinExistence type="inferred from homology"/>
<evidence type="ECO:0000313" key="6">
    <source>
        <dbReference type="Proteomes" id="UP000006695"/>
    </source>
</evidence>
<dbReference type="PANTHER" id="PTHR30408:SF12">
    <property type="entry name" value="TYPE I RESTRICTION ENZYME MJAVIII SPECIFICITY SUBUNIT"/>
    <property type="match status" value="1"/>
</dbReference>
<dbReference type="REBASE" id="15271">
    <property type="entry name" value="S.GurRORF2095P"/>
</dbReference>
<dbReference type="InterPro" id="IPR000055">
    <property type="entry name" value="Restrct_endonuc_typeI_TRD"/>
</dbReference>
<gene>
    <name evidence="5" type="ordered locus">Gura_2097</name>
</gene>
<organism evidence="5 6">
    <name type="scientific">Geotalea uraniireducens (strain Rf4)</name>
    <name type="common">Geobacter uraniireducens</name>
    <dbReference type="NCBI Taxonomy" id="351605"/>
    <lineage>
        <taxon>Bacteria</taxon>
        <taxon>Pseudomonadati</taxon>
        <taxon>Thermodesulfobacteriota</taxon>
        <taxon>Desulfuromonadia</taxon>
        <taxon>Geobacterales</taxon>
        <taxon>Geobacteraceae</taxon>
        <taxon>Geotalea</taxon>
    </lineage>
</organism>
<evidence type="ECO:0000313" key="5">
    <source>
        <dbReference type="EMBL" id="ABQ26287.1"/>
    </source>
</evidence>
<dbReference type="EMBL" id="CP000698">
    <property type="protein sequence ID" value="ABQ26287.1"/>
    <property type="molecule type" value="Genomic_DNA"/>
</dbReference>
<evidence type="ECO:0000256" key="2">
    <source>
        <dbReference type="ARBA" id="ARBA00022747"/>
    </source>
</evidence>
<dbReference type="InterPro" id="IPR044946">
    <property type="entry name" value="Restrct_endonuc_typeI_TRD_sf"/>
</dbReference>
<dbReference type="Proteomes" id="UP000006695">
    <property type="component" value="Chromosome"/>
</dbReference>
<dbReference type="CDD" id="cd17285">
    <property type="entry name" value="RMtype1_S_Csp16704I_TRD2-CR2_like"/>
    <property type="match status" value="1"/>
</dbReference>
<sequence length="393" mass="43048">MKYSYVPLGGLVTISGGGTPSRNNDAYWGGSIPWATVKDLKDTMLSGTQETITPEGLRDSASNLIPAGSVIVATRMGLGKVAINTMDVTINQDLKAFSCGADLEPRYLLYFLLANASHLDSMGKGATVKGITLDVLKDLSVPLPPLPEQKRIAAILDKADSIRRKRQEAVRLTEELLRSVFLDMFGDPESNNWPMMTIAGVALPGVSAIRTGPFGSQLLHSEFVDEGVAVLGIDNAVANEFRWNERRYISEAKYRELSRYTVRPGDVIITIMGTCGRCAVVPDDIPVAINTKHLCCITLDQTKCLPVFVHAYFLQHCIARRYLEKTAKGAIMDGLNMGIIKDMPIPIPPLKLQEKFACSIAAIEKLRHTTRSTLAEQDTLFHSLLQRAFNGAL</sequence>
<keyword evidence="2" id="KW-0680">Restriction system</keyword>
<reference evidence="5 6" key="1">
    <citation type="submission" date="2007-05" db="EMBL/GenBank/DDBJ databases">
        <title>Complete sequence of Geobacter uraniireducens Rf4.</title>
        <authorList>
            <consortium name="US DOE Joint Genome Institute"/>
            <person name="Copeland A."/>
            <person name="Lucas S."/>
            <person name="Lapidus A."/>
            <person name="Barry K."/>
            <person name="Detter J.C."/>
            <person name="Glavina del Rio T."/>
            <person name="Hammon N."/>
            <person name="Israni S."/>
            <person name="Dalin E."/>
            <person name="Tice H."/>
            <person name="Pitluck S."/>
            <person name="Chertkov O."/>
            <person name="Brettin T."/>
            <person name="Bruce D."/>
            <person name="Han C."/>
            <person name="Schmutz J."/>
            <person name="Larimer F."/>
            <person name="Land M."/>
            <person name="Hauser L."/>
            <person name="Kyrpides N."/>
            <person name="Mikhailova N."/>
            <person name="Shelobolina E."/>
            <person name="Aklujkar M."/>
            <person name="Lovley D."/>
            <person name="Richardson P."/>
        </authorList>
    </citation>
    <scope>NUCLEOTIDE SEQUENCE [LARGE SCALE GENOMIC DNA]</scope>
    <source>
        <strain evidence="5 6">Rf4</strain>
    </source>
</reference>
<protein>
    <submittedName>
        <fullName evidence="5">Restriction modification system DNA specificity domain</fullName>
    </submittedName>
</protein>
<dbReference type="InterPro" id="IPR052021">
    <property type="entry name" value="Type-I_RS_S_subunit"/>
</dbReference>
<dbReference type="SUPFAM" id="SSF116734">
    <property type="entry name" value="DNA methylase specificity domain"/>
    <property type="match status" value="2"/>
</dbReference>
<dbReference type="GO" id="GO:0003677">
    <property type="term" value="F:DNA binding"/>
    <property type="evidence" value="ECO:0007669"/>
    <property type="project" value="UniProtKB-KW"/>
</dbReference>
<evidence type="ECO:0000259" key="4">
    <source>
        <dbReference type="Pfam" id="PF01420"/>
    </source>
</evidence>